<dbReference type="GO" id="GO:0008168">
    <property type="term" value="F:methyltransferase activity"/>
    <property type="evidence" value="ECO:0007669"/>
    <property type="project" value="UniProtKB-KW"/>
</dbReference>
<dbReference type="Gene3D" id="3.40.50.150">
    <property type="entry name" value="Vaccinia Virus protein VP39"/>
    <property type="match status" value="1"/>
</dbReference>
<dbReference type="GO" id="GO:0032259">
    <property type="term" value="P:methylation"/>
    <property type="evidence" value="ECO:0007669"/>
    <property type="project" value="UniProtKB-KW"/>
</dbReference>
<proteinExistence type="predicted"/>
<organism evidence="1 2">
    <name type="scientific">Helicobacter pullorum</name>
    <dbReference type="NCBI Taxonomy" id="35818"/>
    <lineage>
        <taxon>Bacteria</taxon>
        <taxon>Pseudomonadati</taxon>
        <taxon>Campylobacterota</taxon>
        <taxon>Epsilonproteobacteria</taxon>
        <taxon>Campylobacterales</taxon>
        <taxon>Helicobacteraceae</taxon>
        <taxon>Helicobacter</taxon>
    </lineage>
</organism>
<keyword evidence="1" id="KW-0489">Methyltransferase</keyword>
<dbReference type="Pfam" id="PF05711">
    <property type="entry name" value="TylF"/>
    <property type="match status" value="1"/>
</dbReference>
<reference evidence="1 2" key="1">
    <citation type="submission" date="2014-06" db="EMBL/GenBank/DDBJ databases">
        <title>Helicobacter pullorum isolates in fresh chicken meat - phenotypic and genotypic features.</title>
        <authorList>
            <person name="Borges V."/>
            <person name="Santos A."/>
            <person name="Correia C.B."/>
            <person name="Saraiva M."/>
            <person name="Menard A."/>
            <person name="Vieira L."/>
            <person name="Sampaio D.A."/>
            <person name="Gomes J.P."/>
            <person name="Oleastro M."/>
        </authorList>
    </citation>
    <scope>NUCLEOTIDE SEQUENCE [LARGE SCALE GENOMIC DNA]</scope>
    <source>
        <strain evidence="1 2">229334/12</strain>
    </source>
</reference>
<comment type="caution">
    <text evidence="1">The sequence shown here is derived from an EMBL/GenBank/DDBJ whole genome shotgun (WGS) entry which is preliminary data.</text>
</comment>
<name>A0A0N0LU50_9HELI</name>
<accession>A0A0N0LU50</accession>
<keyword evidence="1" id="KW-0808">Transferase</keyword>
<sequence length="230" mass="26402">MEFDAILIAAGEQYHSQILRELEKLNIPKEKIKISEAVNVIKLARLNFIKTLSVMQAEKNIYANAAELGVYKGETAKYINAYFKDSNFYLLDTFEGFDTRDIQKEIELDTKSKVAQTSDFSDTSLEAVKRILPYPQKCHFIKGYFPKSTEKMPNDLQFGFVNIDVDLYQPILEGLEYFYPRMVKGGTILVHDYFHPYYTGVKKAVDEFCLKTEIEAMPIGDGISMAIKKE</sequence>
<dbReference type="Proteomes" id="UP000037997">
    <property type="component" value="Unassembled WGS sequence"/>
</dbReference>
<protein>
    <submittedName>
        <fullName evidence="1">Methyltransferase</fullName>
    </submittedName>
</protein>
<evidence type="ECO:0000313" key="1">
    <source>
        <dbReference type="EMBL" id="KPH55979.1"/>
    </source>
</evidence>
<dbReference type="AlphaFoldDB" id="A0A0N0LU50"/>
<dbReference type="InterPro" id="IPR029063">
    <property type="entry name" value="SAM-dependent_MTases_sf"/>
</dbReference>
<dbReference type="InterPro" id="IPR008884">
    <property type="entry name" value="TylF_MeTrfase"/>
</dbReference>
<dbReference type="EMBL" id="JNOC01000029">
    <property type="protein sequence ID" value="KPH55979.1"/>
    <property type="molecule type" value="Genomic_DNA"/>
</dbReference>
<evidence type="ECO:0000313" key="2">
    <source>
        <dbReference type="Proteomes" id="UP000037997"/>
    </source>
</evidence>
<dbReference type="PANTHER" id="PTHR40036:SF1">
    <property type="entry name" value="MACROCIN O-METHYLTRANSFERASE"/>
    <property type="match status" value="1"/>
</dbReference>
<dbReference type="PATRIC" id="fig|35818.11.peg.1080"/>
<gene>
    <name evidence="1" type="ORF">HPU229334_05475</name>
</gene>
<dbReference type="PANTHER" id="PTHR40036">
    <property type="entry name" value="MACROCIN O-METHYLTRANSFERASE"/>
    <property type="match status" value="1"/>
</dbReference>